<keyword evidence="2" id="KW-1185">Reference proteome</keyword>
<dbReference type="EMBL" id="BSYR01000002">
    <property type="protein sequence ID" value="GMI63802.1"/>
    <property type="molecule type" value="Genomic_DNA"/>
</dbReference>
<dbReference type="PANTHER" id="PTHR36893:SF1">
    <property type="entry name" value="BULB-TYPE LECTIN DOMAIN-CONTAINING PROTEIN"/>
    <property type="match status" value="1"/>
</dbReference>
<name>A0A9W7GQC9_HIBTR</name>
<dbReference type="OrthoDB" id="507126at2759"/>
<protein>
    <submittedName>
        <fullName evidence="1">Uncharacterized protein</fullName>
    </submittedName>
</protein>
<evidence type="ECO:0000313" key="2">
    <source>
        <dbReference type="Proteomes" id="UP001165190"/>
    </source>
</evidence>
<organism evidence="1 2">
    <name type="scientific">Hibiscus trionum</name>
    <name type="common">Flower of an hour</name>
    <dbReference type="NCBI Taxonomy" id="183268"/>
    <lineage>
        <taxon>Eukaryota</taxon>
        <taxon>Viridiplantae</taxon>
        <taxon>Streptophyta</taxon>
        <taxon>Embryophyta</taxon>
        <taxon>Tracheophyta</taxon>
        <taxon>Spermatophyta</taxon>
        <taxon>Magnoliopsida</taxon>
        <taxon>eudicotyledons</taxon>
        <taxon>Gunneridae</taxon>
        <taxon>Pentapetalae</taxon>
        <taxon>rosids</taxon>
        <taxon>malvids</taxon>
        <taxon>Malvales</taxon>
        <taxon>Malvaceae</taxon>
        <taxon>Malvoideae</taxon>
        <taxon>Hibiscus</taxon>
    </lineage>
</organism>
<dbReference type="Proteomes" id="UP001165190">
    <property type="component" value="Unassembled WGS sequence"/>
</dbReference>
<evidence type="ECO:0000313" key="1">
    <source>
        <dbReference type="EMBL" id="GMI63802.1"/>
    </source>
</evidence>
<dbReference type="PANTHER" id="PTHR36893">
    <property type="entry name" value="OS01G0275950 PROTEIN"/>
    <property type="match status" value="1"/>
</dbReference>
<accession>A0A9W7GQC9</accession>
<dbReference type="AlphaFoldDB" id="A0A9W7GQC9"/>
<sequence>MRPSIFSLTGSLFMLSEDGGLVEYHCNTWDGWSWVEHGTPCKDVTLVAPPQASMNPQAMASFKQAQALSGGPLVQARNFAVMTGVNAGISCVMKRLRGKEDVQSR</sequence>
<reference evidence="1" key="1">
    <citation type="submission" date="2023-05" db="EMBL/GenBank/DDBJ databases">
        <title>Genome and transcriptome analyses reveal genes involved in the formation of fine ridges on petal epidermal cells in Hibiscus trionum.</title>
        <authorList>
            <person name="Koshimizu S."/>
            <person name="Masuda S."/>
            <person name="Ishii T."/>
            <person name="Shirasu K."/>
            <person name="Hoshino A."/>
            <person name="Arita M."/>
        </authorList>
    </citation>
    <scope>NUCLEOTIDE SEQUENCE</scope>
    <source>
        <strain evidence="1">Hamamatsu line</strain>
    </source>
</reference>
<comment type="caution">
    <text evidence="1">The sequence shown here is derived from an EMBL/GenBank/DDBJ whole genome shotgun (WGS) entry which is preliminary data.</text>
</comment>
<gene>
    <name evidence="1" type="ORF">HRI_000049500</name>
</gene>
<proteinExistence type="predicted"/>